<protein>
    <submittedName>
        <fullName evidence="1">Tetratricopeptide repeat protein</fullName>
    </submittedName>
</protein>
<sequence length="319" mass="37781">MGEKIIFPKNYEQYVKKAVAAFQLGRMEESLPYFKEAYQLKQEEKINTFYATALYQVGRYQEAKEVVEDQLAFYEKENQLYAFYVSILIRSHYFLQAEAIIKKQLMRKGNDSEKITWQSLLGFSKEEQKNKQVSQEKKIADIGKRVLSMMDKSYQEQSDLMKEMDTIPFQSYLKLAKLLLQNPFVSGLIKATIIERLVNEQLDEAIEITWFDQERIIRPKELTSIEENATVRQVQQLLEEKIGLNDPTLFASVSQEAQLHFIFLYPFIEEVITSPETWVELYRQQYELDYIGQTEKLPHFDDLKLWQNRLNELILELMS</sequence>
<name>A0AAW9JUD1_CARML</name>
<dbReference type="RefSeq" id="WP_056999496.1">
    <property type="nucleotide sequence ID" value="NZ_BJOJ01000018.1"/>
</dbReference>
<accession>A0AAW9JUD1</accession>
<dbReference type="EMBL" id="JAVBVO010000003">
    <property type="protein sequence ID" value="MDZ5758224.1"/>
    <property type="molecule type" value="Genomic_DNA"/>
</dbReference>
<dbReference type="GeneID" id="83605733"/>
<dbReference type="InterPro" id="IPR011990">
    <property type="entry name" value="TPR-like_helical_dom_sf"/>
</dbReference>
<organism evidence="1 2">
    <name type="scientific">Carnobacterium maltaromaticum</name>
    <name type="common">Carnobacterium piscicola</name>
    <dbReference type="NCBI Taxonomy" id="2751"/>
    <lineage>
        <taxon>Bacteria</taxon>
        <taxon>Bacillati</taxon>
        <taxon>Bacillota</taxon>
        <taxon>Bacilli</taxon>
        <taxon>Lactobacillales</taxon>
        <taxon>Carnobacteriaceae</taxon>
        <taxon>Carnobacterium</taxon>
    </lineage>
</organism>
<dbReference type="Gene3D" id="1.25.40.10">
    <property type="entry name" value="Tetratricopeptide repeat domain"/>
    <property type="match status" value="1"/>
</dbReference>
<dbReference type="AlphaFoldDB" id="A0AAW9JUD1"/>
<dbReference type="Proteomes" id="UP001290462">
    <property type="component" value="Unassembled WGS sequence"/>
</dbReference>
<dbReference type="SUPFAM" id="SSF48452">
    <property type="entry name" value="TPR-like"/>
    <property type="match status" value="1"/>
</dbReference>
<comment type="caution">
    <text evidence="1">The sequence shown here is derived from an EMBL/GenBank/DDBJ whole genome shotgun (WGS) entry which is preliminary data.</text>
</comment>
<proteinExistence type="predicted"/>
<gene>
    <name evidence="1" type="ORF">RAK27_06075</name>
</gene>
<evidence type="ECO:0000313" key="1">
    <source>
        <dbReference type="EMBL" id="MDZ5758224.1"/>
    </source>
</evidence>
<reference evidence="1" key="1">
    <citation type="submission" date="2023-08" db="EMBL/GenBank/DDBJ databases">
        <title>Genomic characterization of piscicolin 126 produced by Carnobacterium maltaromaticum CM22 strain isolated from salmon (Salmo salar).</title>
        <authorList>
            <person name="Gonzalez-Gragera E."/>
            <person name="Garcia-Lopez J.D."/>
            <person name="Teso-Perez C."/>
            <person name="Gimenez-Hernandez I."/>
            <person name="Peralta-Sanchez J.M."/>
            <person name="Valdivia E."/>
            <person name="Montalban-Lopez M."/>
            <person name="Martin-Platero A.M."/>
            <person name="Banos A."/>
            <person name="Martinez-Bueno M."/>
        </authorList>
    </citation>
    <scope>NUCLEOTIDE SEQUENCE</scope>
    <source>
        <strain evidence="1">CM22</strain>
    </source>
</reference>
<evidence type="ECO:0000313" key="2">
    <source>
        <dbReference type="Proteomes" id="UP001290462"/>
    </source>
</evidence>